<evidence type="ECO:0000256" key="5">
    <source>
        <dbReference type="SAM" id="MobiDB-lite"/>
    </source>
</evidence>
<evidence type="ECO:0000313" key="8">
    <source>
        <dbReference type="Proteomes" id="UP000002279"/>
    </source>
</evidence>
<keyword evidence="8" id="KW-1185">Reference proteome</keyword>
<dbReference type="Ensembl" id="ENSOANT00000053601.1">
    <property type="protein sequence ID" value="ENSOANP00000049547.1"/>
    <property type="gene ID" value="ENSOANG00000042695.1"/>
</dbReference>
<feature type="compositionally biased region" description="Pro residues" evidence="5">
    <location>
        <begin position="436"/>
        <end position="508"/>
    </location>
</feature>
<feature type="region of interest" description="Disordered" evidence="5">
    <location>
        <begin position="27"/>
        <end position="251"/>
    </location>
</feature>
<proteinExistence type="inferred from homology"/>
<feature type="compositionally biased region" description="Basic and acidic residues" evidence="5">
    <location>
        <begin position="197"/>
        <end position="206"/>
    </location>
</feature>
<feature type="compositionally biased region" description="Basic residues" evidence="5">
    <location>
        <begin position="638"/>
        <end position="648"/>
    </location>
</feature>
<dbReference type="PANTHER" id="PTHR13484:SF8">
    <property type="entry name" value="PRE-MRNA 3'-END-PROCESSING FACTOR FIP1"/>
    <property type="match status" value="1"/>
</dbReference>
<reference evidence="7 8" key="1">
    <citation type="journal article" date="2008" name="Nature">
        <title>Genome analysis of the platypus reveals unique signatures of evolution.</title>
        <authorList>
            <person name="Warren W.C."/>
            <person name="Hillier L.W."/>
            <person name="Marshall Graves J.A."/>
            <person name="Birney E."/>
            <person name="Ponting C.P."/>
            <person name="Grutzner F."/>
            <person name="Belov K."/>
            <person name="Miller W."/>
            <person name="Clarke L."/>
            <person name="Chinwalla A.T."/>
            <person name="Yang S.P."/>
            <person name="Heger A."/>
            <person name="Locke D.P."/>
            <person name="Miethke P."/>
            <person name="Waters P.D."/>
            <person name="Veyrunes F."/>
            <person name="Fulton L."/>
            <person name="Fulton B."/>
            <person name="Graves T."/>
            <person name="Wallis J."/>
            <person name="Puente X.S."/>
            <person name="Lopez-Otin C."/>
            <person name="Ordonez G.R."/>
            <person name="Eichler E.E."/>
            <person name="Chen L."/>
            <person name="Cheng Z."/>
            <person name="Deakin J.E."/>
            <person name="Alsop A."/>
            <person name="Thompson K."/>
            <person name="Kirby P."/>
            <person name="Papenfuss A.T."/>
            <person name="Wakefield M.J."/>
            <person name="Olender T."/>
            <person name="Lancet D."/>
            <person name="Huttley G.A."/>
            <person name="Smit A.F."/>
            <person name="Pask A."/>
            <person name="Temple-Smith P."/>
            <person name="Batzer M.A."/>
            <person name="Walker J.A."/>
            <person name="Konkel M.K."/>
            <person name="Harris R.S."/>
            <person name="Whittington C.M."/>
            <person name="Wong E.S."/>
            <person name="Gemmell N.J."/>
            <person name="Buschiazzo E."/>
            <person name="Vargas Jentzsch I.M."/>
            <person name="Merkel A."/>
            <person name="Schmitz J."/>
            <person name="Zemann A."/>
            <person name="Churakov G."/>
            <person name="Kriegs J.O."/>
            <person name="Brosius J."/>
            <person name="Murchison E.P."/>
            <person name="Sachidanandam R."/>
            <person name="Smith C."/>
            <person name="Hannon G.J."/>
            <person name="Tsend-Ayush E."/>
            <person name="McMillan D."/>
            <person name="Attenborough R."/>
            <person name="Rens W."/>
            <person name="Ferguson-Smith M."/>
            <person name="Lefevre C.M."/>
            <person name="Sharp J.A."/>
            <person name="Nicholas K.R."/>
            <person name="Ray D.A."/>
            <person name="Kube M."/>
            <person name="Reinhardt R."/>
            <person name="Pringle T.H."/>
            <person name="Taylor J."/>
            <person name="Jones R.C."/>
            <person name="Nixon B."/>
            <person name="Dacheux J.L."/>
            <person name="Niwa H."/>
            <person name="Sekita Y."/>
            <person name="Huang X."/>
            <person name="Stark A."/>
            <person name="Kheradpour P."/>
            <person name="Kellis M."/>
            <person name="Flicek P."/>
            <person name="Chen Y."/>
            <person name="Webber C."/>
            <person name="Hardison R."/>
            <person name="Nelson J."/>
            <person name="Hallsworth-Pepin K."/>
            <person name="Delehaunty K."/>
            <person name="Markovic C."/>
            <person name="Minx P."/>
            <person name="Feng Y."/>
            <person name="Kremitzki C."/>
            <person name="Mitreva M."/>
            <person name="Glasscock J."/>
            <person name="Wylie T."/>
            <person name="Wohldmann P."/>
            <person name="Thiru P."/>
            <person name="Nhan M.N."/>
            <person name="Pohl C.S."/>
            <person name="Smith S.M."/>
            <person name="Hou S."/>
            <person name="Nefedov M."/>
            <person name="de Jong P.J."/>
            <person name="Renfree M.B."/>
            <person name="Mardis E.R."/>
            <person name="Wilson R.K."/>
        </authorList>
    </citation>
    <scope>NUCLEOTIDE SEQUENCE [LARGE SCALE GENOMIC DNA]</scope>
    <source>
        <strain evidence="7 8">Glennie</strain>
    </source>
</reference>
<dbReference type="GO" id="GO:0005847">
    <property type="term" value="C:mRNA cleavage and polyadenylation specificity factor complex"/>
    <property type="evidence" value="ECO:0000318"/>
    <property type="project" value="GO_Central"/>
</dbReference>
<evidence type="ECO:0000256" key="4">
    <source>
        <dbReference type="ARBA" id="ARBA00023242"/>
    </source>
</evidence>
<dbReference type="Proteomes" id="UP000002279">
    <property type="component" value="Chromosome 6"/>
</dbReference>
<feature type="compositionally biased region" description="Low complexity" evidence="5">
    <location>
        <begin position="56"/>
        <end position="67"/>
    </location>
</feature>
<dbReference type="Pfam" id="PF05182">
    <property type="entry name" value="Fip1"/>
    <property type="match status" value="1"/>
</dbReference>
<dbReference type="Bgee" id="ENSOANG00000042695">
    <property type="expression patterns" value="Expressed in cerebellum and 6 other cell types or tissues"/>
</dbReference>
<feature type="domain" description="Pre-mRNA polyadenylation factor Fip1" evidence="6">
    <location>
        <begin position="291"/>
        <end position="332"/>
    </location>
</feature>
<feature type="compositionally biased region" description="Basic and acidic residues" evidence="5">
    <location>
        <begin position="169"/>
        <end position="184"/>
    </location>
</feature>
<dbReference type="PANTHER" id="PTHR13484">
    <property type="entry name" value="FIP1-LIKE 1 PROTEIN"/>
    <property type="match status" value="1"/>
</dbReference>
<organism evidence="7 8">
    <name type="scientific">Ornithorhynchus anatinus</name>
    <name type="common">Duckbill platypus</name>
    <dbReference type="NCBI Taxonomy" id="9258"/>
    <lineage>
        <taxon>Eukaryota</taxon>
        <taxon>Metazoa</taxon>
        <taxon>Chordata</taxon>
        <taxon>Craniata</taxon>
        <taxon>Vertebrata</taxon>
        <taxon>Euteleostomi</taxon>
        <taxon>Mammalia</taxon>
        <taxon>Monotremata</taxon>
        <taxon>Ornithorhynchidae</taxon>
        <taxon>Ornithorhynchus</taxon>
    </lineage>
</organism>
<accession>A0A6I8PBD9</accession>
<name>A0A6I8PBD9_ORNAN</name>
<dbReference type="OMA" id="QHSRAGF"/>
<comment type="subcellular location">
    <subcellularLocation>
        <location evidence="1">Nucleus</location>
    </subcellularLocation>
</comment>
<sequence>MTPDLPQRLERCSAHRKRLTGTTVIIIGVGKSRPGREAGRGARTPPRRRPPPLPLPLFFFPSSPSLPVGFSSCGRRRKGHGGRLAPEPPPRPPPDPRPSSILRPKAGARPPPPPSPPLPGPVPSGPGGWGRVAGTTPPAPPAGMATELEAGGPGAGAAGRLEAEEDEEHWLYGDDTSGKLDHRLLSGHVDASLPLHDAGRENRGGGEDGDPAQHVPPSGGEDEDEDSDSDDDDVKVTIGNIKTGAPSYMGTPMNLNLKMGRGYGAAASAKLQPKGIDLDALGNINGFPVVEVDLDSFEDKPWRKPGADLSDYFNYGFNEETWKAYCEKQRRLQLGLDPSPPVSTENKITVQQGRTGNADKEPENVVIKTEFKTDFVALVGGRVKAGPPPNRKLGGTIDVIGGQAGTIRRVEGRRRDKHASEENPIQVLGEHGSKPQPSPQPQPQPAQPQQPPQQQPFVPPAAGPPPPPLAGPPPPHFLHPPPPSVPAVPPPLHPPGLFPPPLAPPPALLIPTLDGQPTSYNNRQPPPFGYSSAAESGFISYPPISATHTPWVTTLDKGSGASGGGHWSRRERDRTPTTSEYNNRERSYDLDREYRRSRDRSREREERHRERRHREKEEGSKHKSSRRKQHENDEGEGHRRHKHKKNKRSKEDKEASEDGVPEGGEPDAKD</sequence>
<evidence type="ECO:0000256" key="1">
    <source>
        <dbReference type="ARBA" id="ARBA00004123"/>
    </source>
</evidence>
<dbReference type="AlphaFoldDB" id="A0A6I8PBD9"/>
<feature type="compositionally biased region" description="Basic and acidic residues" evidence="5">
    <location>
        <begin position="582"/>
        <end position="608"/>
    </location>
</feature>
<comment type="similarity">
    <text evidence="2">Belongs to the FIP1 family.</text>
</comment>
<feature type="compositionally biased region" description="Pro residues" evidence="5">
    <location>
        <begin position="109"/>
        <end position="124"/>
    </location>
</feature>
<feature type="compositionally biased region" description="Basic and acidic residues" evidence="5">
    <location>
        <begin position="408"/>
        <end position="421"/>
    </location>
</feature>
<keyword evidence="3" id="KW-0507">mRNA processing</keyword>
<gene>
    <name evidence="7" type="primary">LOC107546884</name>
</gene>
<evidence type="ECO:0000256" key="2">
    <source>
        <dbReference type="ARBA" id="ARBA00007459"/>
    </source>
</evidence>
<feature type="region of interest" description="Disordered" evidence="5">
    <location>
        <begin position="406"/>
        <end position="670"/>
    </location>
</feature>
<evidence type="ECO:0000313" key="7">
    <source>
        <dbReference type="Ensembl" id="ENSOANP00000049547.1"/>
    </source>
</evidence>
<reference evidence="7" key="3">
    <citation type="submission" date="2025-09" db="UniProtKB">
        <authorList>
            <consortium name="Ensembl"/>
        </authorList>
    </citation>
    <scope>IDENTIFICATION</scope>
    <source>
        <strain evidence="7">Glennie</strain>
    </source>
</reference>
<dbReference type="InterPro" id="IPR007854">
    <property type="entry name" value="Fip1_dom"/>
</dbReference>
<dbReference type="GO" id="GO:0006397">
    <property type="term" value="P:mRNA processing"/>
    <property type="evidence" value="ECO:0007669"/>
    <property type="project" value="UniProtKB-KW"/>
</dbReference>
<protein>
    <recommendedName>
        <fullName evidence="6">Pre-mRNA polyadenylation factor Fip1 domain-containing protein</fullName>
    </recommendedName>
</protein>
<dbReference type="GeneTree" id="ENSGT00940000162578"/>
<reference evidence="7" key="2">
    <citation type="submission" date="2025-08" db="UniProtKB">
        <authorList>
            <consortium name="Ensembl"/>
        </authorList>
    </citation>
    <scope>IDENTIFICATION</scope>
    <source>
        <strain evidence="7">Glennie</strain>
    </source>
</reference>
<evidence type="ECO:0000259" key="6">
    <source>
        <dbReference type="Pfam" id="PF05182"/>
    </source>
</evidence>
<evidence type="ECO:0000256" key="3">
    <source>
        <dbReference type="ARBA" id="ARBA00022664"/>
    </source>
</evidence>
<keyword evidence="4" id="KW-0539">Nucleus</keyword>
<dbReference type="InParanoid" id="A0A6I8PBD9"/>
<dbReference type="InterPro" id="IPR051187">
    <property type="entry name" value="Pre-mRNA_3'-end_processing_reg"/>
</dbReference>
<feature type="compositionally biased region" description="Pro residues" evidence="5">
    <location>
        <begin position="86"/>
        <end position="97"/>
    </location>
</feature>
<feature type="compositionally biased region" description="Acidic residues" evidence="5">
    <location>
        <begin position="220"/>
        <end position="233"/>
    </location>
</feature>